<feature type="transmembrane region" description="Helical" evidence="1">
    <location>
        <begin position="684"/>
        <end position="704"/>
    </location>
</feature>
<keyword evidence="1" id="KW-1133">Transmembrane helix</keyword>
<feature type="transmembrane region" description="Helical" evidence="1">
    <location>
        <begin position="643"/>
        <end position="663"/>
    </location>
</feature>
<protein>
    <recommendedName>
        <fullName evidence="2">Tyrosine-protein kinase ephrin type A/B receptor-like domain-containing protein</fullName>
    </recommendedName>
</protein>
<evidence type="ECO:0000313" key="4">
    <source>
        <dbReference type="Proteomes" id="UP001165065"/>
    </source>
</evidence>
<dbReference type="SMART" id="SM01411">
    <property type="entry name" value="Ephrin_rec_like"/>
    <property type="match status" value="4"/>
</dbReference>
<dbReference type="EMBL" id="BRYA01000341">
    <property type="protein sequence ID" value="GMI47336.1"/>
    <property type="molecule type" value="Genomic_DNA"/>
</dbReference>
<organism evidence="3 4">
    <name type="scientific">Triparma columacea</name>
    <dbReference type="NCBI Taxonomy" id="722753"/>
    <lineage>
        <taxon>Eukaryota</taxon>
        <taxon>Sar</taxon>
        <taxon>Stramenopiles</taxon>
        <taxon>Ochrophyta</taxon>
        <taxon>Bolidophyceae</taxon>
        <taxon>Parmales</taxon>
        <taxon>Triparmaceae</taxon>
        <taxon>Triparma</taxon>
    </lineage>
</organism>
<accession>A0A9W7LEX7</accession>
<dbReference type="SUPFAM" id="SSF57184">
    <property type="entry name" value="Growth factor receptor domain"/>
    <property type="match status" value="2"/>
</dbReference>
<dbReference type="OrthoDB" id="439917at2759"/>
<dbReference type="PANTHER" id="PTHR46967">
    <property type="entry name" value="INSULIN-LIKE GROWTH FACTOR BINDING PROTEIN,N-TERMINAL"/>
    <property type="match status" value="1"/>
</dbReference>
<evidence type="ECO:0000256" key="1">
    <source>
        <dbReference type="SAM" id="Phobius"/>
    </source>
</evidence>
<dbReference type="Proteomes" id="UP001165065">
    <property type="component" value="Unassembled WGS sequence"/>
</dbReference>
<feature type="transmembrane region" description="Helical" evidence="1">
    <location>
        <begin position="589"/>
        <end position="609"/>
    </location>
</feature>
<dbReference type="AlphaFoldDB" id="A0A9W7LEX7"/>
<evidence type="ECO:0000259" key="2">
    <source>
        <dbReference type="Pfam" id="PF07699"/>
    </source>
</evidence>
<sequence length="811" mass="85619">MMPRSRRILLIIWSSLNGLVASGSTMLVLPRLLSRSNFTATWLQLDSSVGGSSDSVVVDEGINGCEDDAKRCAHSSSVLIDVFGRVELEVKCEKDEGDPVCVITGANQRKLLTVANSTLELRSLELKEGVGEYGAGVDVSFDSDIVIKICKFVDNRATTGSRGGAIYVRTGASVRLLGTSFLGNTPTALDNGEKGEIEVLAICPSGYDGNAKKKALLPTYGSILGSNINNYECDKCRAGFFSEDDGDLCKACPAGFNSSSVAATNSTVCEACVEGTYSASGSATCSVCEEGKYTNEIGSGECIKCAGGKAISDRGVNRFNHDSEKDCAVCGNGWYSGEGSSSCKLCGLGKYSDNDQNGGVANCTLCPAGRYGSTEGLESDECTGPCDVGFICDAGSTSPSGGCPLGMWLRSWDGQCRDCPAGRFGTEYSLVTEDCSGECKEGWYCPAGSTSMTQTPCPPHSFCGQGKTPEACPENYAKSCSGYGVGTCDDGTLCLYGQCSGLEGTLNCLEGDYDYKLCASLAAVHAREPGEVGCPKDSACEKFARIDATLSWLSWLGGIDVGVVGLGLLFFGIGALVGGGFEAFGKRAVLYFVLPIDIILIVGVELVSYESEMDSIVDFFLAGGCWRSFYGYVRADGLSTGLGFVKIMGFFAVATKLITAYVLRKDVKREEGWKKGVEESHAPGAAFWLLGFSSAFSVLNYVQFTLGLVKAFSEFGEGVGNSTVVEGTEAFVPCVEIWEVYDPIPTKSSTNCLKGEDLIRVSVTRNLEAYLACIVGLGVCYGLIRWGLNVKRRGGGGEGMEGKVKVVAVVP</sequence>
<evidence type="ECO:0000313" key="3">
    <source>
        <dbReference type="EMBL" id="GMI47336.1"/>
    </source>
</evidence>
<reference evidence="4" key="1">
    <citation type="journal article" date="2023" name="Commun. Biol.">
        <title>Genome analysis of Parmales, the sister group of diatoms, reveals the evolutionary specialization of diatoms from phago-mixotrophs to photoautotrophs.</title>
        <authorList>
            <person name="Ban H."/>
            <person name="Sato S."/>
            <person name="Yoshikawa S."/>
            <person name="Yamada K."/>
            <person name="Nakamura Y."/>
            <person name="Ichinomiya M."/>
            <person name="Sato N."/>
            <person name="Blanc-Mathieu R."/>
            <person name="Endo H."/>
            <person name="Kuwata A."/>
            <person name="Ogata H."/>
        </authorList>
    </citation>
    <scope>NUCLEOTIDE SEQUENCE [LARGE SCALE GENOMIC DNA]</scope>
</reference>
<dbReference type="PANTHER" id="PTHR46967:SF2">
    <property type="entry name" value="SUSHI, VON WILLEBRAND FACTOR TYPE A, EGF AND PENTRAXIN DOMAIN-CONTAINING PROTEIN 1-LIKE"/>
    <property type="match status" value="1"/>
</dbReference>
<name>A0A9W7LEX7_9STRA</name>
<dbReference type="Gene3D" id="2.10.50.10">
    <property type="entry name" value="Tumor Necrosis Factor Receptor, subunit A, domain 2"/>
    <property type="match status" value="2"/>
</dbReference>
<dbReference type="InterPro" id="IPR009030">
    <property type="entry name" value="Growth_fac_rcpt_cys_sf"/>
</dbReference>
<dbReference type="Pfam" id="PF07699">
    <property type="entry name" value="Ephrin_rec_like"/>
    <property type="match status" value="2"/>
</dbReference>
<gene>
    <name evidence="3" type="ORF">TrCOL_g11204</name>
</gene>
<feature type="transmembrane region" description="Helical" evidence="1">
    <location>
        <begin position="769"/>
        <end position="788"/>
    </location>
</feature>
<proteinExistence type="predicted"/>
<feature type="domain" description="Tyrosine-protein kinase ephrin type A/B receptor-like" evidence="2">
    <location>
        <begin position="333"/>
        <end position="376"/>
    </location>
</feature>
<keyword evidence="1" id="KW-0812">Transmembrane</keyword>
<feature type="domain" description="Tyrosine-protein kinase ephrin type A/B receptor-like" evidence="2">
    <location>
        <begin position="275"/>
        <end position="308"/>
    </location>
</feature>
<keyword evidence="1" id="KW-0472">Membrane</keyword>
<keyword evidence="4" id="KW-1185">Reference proteome</keyword>
<comment type="caution">
    <text evidence="3">The sequence shown here is derived from an EMBL/GenBank/DDBJ whole genome shotgun (WGS) entry which is preliminary data.</text>
</comment>
<dbReference type="InterPro" id="IPR011641">
    <property type="entry name" value="Tyr-kin_ephrin_A/B_rcpt-like"/>
</dbReference>
<feature type="transmembrane region" description="Helical" evidence="1">
    <location>
        <begin position="552"/>
        <end position="577"/>
    </location>
</feature>